<evidence type="ECO:0000256" key="1">
    <source>
        <dbReference type="SAM" id="MobiDB-lite"/>
    </source>
</evidence>
<reference evidence="4" key="1">
    <citation type="journal article" date="2019" name="Curr. Biol.">
        <title>Genome Sequence of Striga asiatica Provides Insight into the Evolution of Plant Parasitism.</title>
        <authorList>
            <person name="Yoshida S."/>
            <person name="Kim S."/>
            <person name="Wafula E.K."/>
            <person name="Tanskanen J."/>
            <person name="Kim Y.M."/>
            <person name="Honaas L."/>
            <person name="Yang Z."/>
            <person name="Spallek T."/>
            <person name="Conn C.E."/>
            <person name="Ichihashi Y."/>
            <person name="Cheong K."/>
            <person name="Cui S."/>
            <person name="Der J.P."/>
            <person name="Gundlach H."/>
            <person name="Jiao Y."/>
            <person name="Hori C."/>
            <person name="Ishida J.K."/>
            <person name="Kasahara H."/>
            <person name="Kiba T."/>
            <person name="Kim M.S."/>
            <person name="Koo N."/>
            <person name="Laohavisit A."/>
            <person name="Lee Y.H."/>
            <person name="Lumba S."/>
            <person name="McCourt P."/>
            <person name="Mortimer J.C."/>
            <person name="Mutuku J.M."/>
            <person name="Nomura T."/>
            <person name="Sasaki-Sekimoto Y."/>
            <person name="Seto Y."/>
            <person name="Wang Y."/>
            <person name="Wakatake T."/>
            <person name="Sakakibara H."/>
            <person name="Demura T."/>
            <person name="Yamaguchi S."/>
            <person name="Yoneyama K."/>
            <person name="Manabe R.I."/>
            <person name="Nelson D.C."/>
            <person name="Schulman A.H."/>
            <person name="Timko M.P."/>
            <person name="dePamphilis C.W."/>
            <person name="Choi D."/>
            <person name="Shirasu K."/>
        </authorList>
    </citation>
    <scope>NUCLEOTIDE SEQUENCE [LARGE SCALE GENOMIC DNA]</scope>
    <source>
        <strain evidence="4">cv. UVA1</strain>
    </source>
</reference>
<feature type="compositionally biased region" description="Basic and acidic residues" evidence="1">
    <location>
        <begin position="223"/>
        <end position="241"/>
    </location>
</feature>
<comment type="caution">
    <text evidence="3">The sequence shown here is derived from an EMBL/GenBank/DDBJ whole genome shotgun (WGS) entry which is preliminary data.</text>
</comment>
<dbReference type="AlphaFoldDB" id="A0A5A7PSC1"/>
<dbReference type="Proteomes" id="UP000325081">
    <property type="component" value="Unassembled WGS sequence"/>
</dbReference>
<keyword evidence="2" id="KW-0812">Transmembrane</keyword>
<dbReference type="EMBL" id="BKCP01005006">
    <property type="protein sequence ID" value="GER35705.1"/>
    <property type="molecule type" value="Genomic_DNA"/>
</dbReference>
<organism evidence="3 4">
    <name type="scientific">Striga asiatica</name>
    <name type="common">Asiatic witchweed</name>
    <name type="synonym">Buchnera asiatica</name>
    <dbReference type="NCBI Taxonomy" id="4170"/>
    <lineage>
        <taxon>Eukaryota</taxon>
        <taxon>Viridiplantae</taxon>
        <taxon>Streptophyta</taxon>
        <taxon>Embryophyta</taxon>
        <taxon>Tracheophyta</taxon>
        <taxon>Spermatophyta</taxon>
        <taxon>Magnoliopsida</taxon>
        <taxon>eudicotyledons</taxon>
        <taxon>Gunneridae</taxon>
        <taxon>Pentapetalae</taxon>
        <taxon>asterids</taxon>
        <taxon>lamiids</taxon>
        <taxon>Lamiales</taxon>
        <taxon>Orobanchaceae</taxon>
        <taxon>Buchnereae</taxon>
        <taxon>Striga</taxon>
    </lineage>
</organism>
<keyword evidence="4" id="KW-1185">Reference proteome</keyword>
<sequence length="352" mass="39788">MIDSRSRGGKASVHNRQFVLMFTIVSLPFHLLGFWVRVVSPYMDQNAIGLADSAQQLQWTKSHRTTNSSSFEWKVYKGEQKLNAQKPPSQSEKKPHKTSLTNQITWVSKAQMGKASKKIMPSVVPEASGSSDMLLQQITTDCKTNCHPNPVISHRVGKKIGRNHKQKDQRPRHLQPVYNQSNKDKNCHTPKKVEQDMGKTEENNQTKLKQQISQLFFLNGGNRDGENSHGGKGGHPSEKGSADGAAAELGGVADELFSGELQFVEIRIQQRRSFLVCFHGQIIDPPHFPFLFRELGKRKVGRFLRVRGRTQNSYKEKLTIGITQKSYEENLTINSIDDHRLKKYTIDATSPN</sequence>
<protein>
    <submittedName>
        <fullName evidence="3">Bromodomain-containing protein 7</fullName>
    </submittedName>
</protein>
<feature type="region of interest" description="Disordered" evidence="1">
    <location>
        <begin position="159"/>
        <end position="205"/>
    </location>
</feature>
<evidence type="ECO:0000313" key="4">
    <source>
        <dbReference type="Proteomes" id="UP000325081"/>
    </source>
</evidence>
<gene>
    <name evidence="3" type="ORF">STAS_12005</name>
</gene>
<accession>A0A5A7PSC1</accession>
<feature type="region of interest" description="Disordered" evidence="1">
    <location>
        <begin position="218"/>
        <end position="244"/>
    </location>
</feature>
<feature type="transmembrane region" description="Helical" evidence="2">
    <location>
        <begin position="18"/>
        <end position="36"/>
    </location>
</feature>
<keyword evidence="2" id="KW-1133">Transmembrane helix</keyword>
<name>A0A5A7PSC1_STRAF</name>
<evidence type="ECO:0000256" key="2">
    <source>
        <dbReference type="SAM" id="Phobius"/>
    </source>
</evidence>
<keyword evidence="2" id="KW-0472">Membrane</keyword>
<proteinExistence type="predicted"/>
<evidence type="ECO:0000313" key="3">
    <source>
        <dbReference type="EMBL" id="GER35705.1"/>
    </source>
</evidence>
<feature type="compositionally biased region" description="Basic and acidic residues" evidence="1">
    <location>
        <begin position="182"/>
        <end position="204"/>
    </location>
</feature>